<reference evidence="2" key="2">
    <citation type="journal article" date="2024" name="Plant">
        <title>Genomic evolution and insights into agronomic trait innovations of Sesamum species.</title>
        <authorList>
            <person name="Miao H."/>
            <person name="Wang L."/>
            <person name="Qu L."/>
            <person name="Liu H."/>
            <person name="Sun Y."/>
            <person name="Le M."/>
            <person name="Wang Q."/>
            <person name="Wei S."/>
            <person name="Zheng Y."/>
            <person name="Lin W."/>
            <person name="Duan Y."/>
            <person name="Cao H."/>
            <person name="Xiong S."/>
            <person name="Wang X."/>
            <person name="Wei L."/>
            <person name="Li C."/>
            <person name="Ma Q."/>
            <person name="Ju M."/>
            <person name="Zhao R."/>
            <person name="Li G."/>
            <person name="Mu C."/>
            <person name="Tian Q."/>
            <person name="Mei H."/>
            <person name="Zhang T."/>
            <person name="Gao T."/>
            <person name="Zhang H."/>
        </authorList>
    </citation>
    <scope>NUCLEOTIDE SEQUENCE</scope>
    <source>
        <strain evidence="2">KEN8</strain>
    </source>
</reference>
<sequence length="126" mass="14461">MVQQAPTVPPVSEERTPAGRVDGNYPQWGDEQHMDWTQRLIFYAARTIYFASSHEGVPDDGPRLYSLRATAEHMMWHATHQTEEGSMCHPSDAEAWKHLDWMYTDFAENPRNVRLGLCTDSFAPHS</sequence>
<gene>
    <name evidence="2" type="ORF">Scaly_0086500</name>
</gene>
<reference evidence="2" key="1">
    <citation type="submission" date="2020-06" db="EMBL/GenBank/DDBJ databases">
        <authorList>
            <person name="Li T."/>
            <person name="Hu X."/>
            <person name="Zhang T."/>
            <person name="Song X."/>
            <person name="Zhang H."/>
            <person name="Dai N."/>
            <person name="Sheng W."/>
            <person name="Hou X."/>
            <person name="Wei L."/>
        </authorList>
    </citation>
    <scope>NUCLEOTIDE SEQUENCE</scope>
    <source>
        <strain evidence="2">KEN8</strain>
        <tissue evidence="2">Leaf</tissue>
    </source>
</reference>
<comment type="caution">
    <text evidence="2">The sequence shown here is derived from an EMBL/GenBank/DDBJ whole genome shotgun (WGS) entry which is preliminary data.</text>
</comment>
<dbReference type="Pfam" id="PF02992">
    <property type="entry name" value="Transposase_21"/>
    <property type="match status" value="1"/>
</dbReference>
<feature type="region of interest" description="Disordered" evidence="1">
    <location>
        <begin position="1"/>
        <end position="28"/>
    </location>
</feature>
<proteinExistence type="predicted"/>
<name>A0AAW2SUT5_9LAMI</name>
<evidence type="ECO:0000256" key="1">
    <source>
        <dbReference type="SAM" id="MobiDB-lite"/>
    </source>
</evidence>
<accession>A0AAW2SUT5</accession>
<organism evidence="2">
    <name type="scientific">Sesamum calycinum</name>
    <dbReference type="NCBI Taxonomy" id="2727403"/>
    <lineage>
        <taxon>Eukaryota</taxon>
        <taxon>Viridiplantae</taxon>
        <taxon>Streptophyta</taxon>
        <taxon>Embryophyta</taxon>
        <taxon>Tracheophyta</taxon>
        <taxon>Spermatophyta</taxon>
        <taxon>Magnoliopsida</taxon>
        <taxon>eudicotyledons</taxon>
        <taxon>Gunneridae</taxon>
        <taxon>Pentapetalae</taxon>
        <taxon>asterids</taxon>
        <taxon>lamiids</taxon>
        <taxon>Lamiales</taxon>
        <taxon>Pedaliaceae</taxon>
        <taxon>Sesamum</taxon>
    </lineage>
</organism>
<protein>
    <submittedName>
        <fullName evidence="2">Uncharacterized protein</fullName>
    </submittedName>
</protein>
<dbReference type="InterPro" id="IPR004242">
    <property type="entry name" value="Transposase_21"/>
</dbReference>
<dbReference type="AlphaFoldDB" id="A0AAW2SUT5"/>
<evidence type="ECO:0000313" key="2">
    <source>
        <dbReference type="EMBL" id="KAL0396381.1"/>
    </source>
</evidence>
<dbReference type="EMBL" id="JACGWM010000001">
    <property type="protein sequence ID" value="KAL0396381.1"/>
    <property type="molecule type" value="Genomic_DNA"/>
</dbReference>